<dbReference type="EMBL" id="GL883010">
    <property type="protein sequence ID" value="EGG21246.1"/>
    <property type="molecule type" value="Genomic_DNA"/>
</dbReference>
<dbReference type="PANTHER" id="PTHR43605">
    <property type="entry name" value="ACYL-COENZYME A SYNTHETASE"/>
    <property type="match status" value="1"/>
</dbReference>
<keyword evidence="4" id="KW-0067">ATP-binding</keyword>
<keyword evidence="3" id="KW-0547">Nucleotide-binding</keyword>
<dbReference type="Gene3D" id="3.40.50.12780">
    <property type="entry name" value="N-terminal domain of ligase-like"/>
    <property type="match status" value="1"/>
</dbReference>
<dbReference type="Gene3D" id="3.30.300.30">
    <property type="match status" value="1"/>
</dbReference>
<dbReference type="GO" id="GO:0004321">
    <property type="term" value="F:fatty-acyl-CoA synthase activity"/>
    <property type="evidence" value="ECO:0007669"/>
    <property type="project" value="TreeGrafter"/>
</dbReference>
<keyword evidence="10" id="KW-1185">Reference proteome</keyword>
<dbReference type="FunFam" id="3.30.300.30:FF:000005">
    <property type="entry name" value="Acyl-coenzyme A synthetase ACSM5, mitochondrial"/>
    <property type="match status" value="1"/>
</dbReference>
<dbReference type="OrthoDB" id="6614653at2759"/>
<evidence type="ECO:0000259" key="7">
    <source>
        <dbReference type="Pfam" id="PF00501"/>
    </source>
</evidence>
<feature type="domain" description="AMP-binding enzyme C-terminal" evidence="8">
    <location>
        <begin position="536"/>
        <end position="614"/>
    </location>
</feature>
<dbReference type="Proteomes" id="UP000007797">
    <property type="component" value="Unassembled WGS sequence"/>
</dbReference>
<gene>
    <name evidence="9" type="ORF">DFA_01124</name>
</gene>
<evidence type="ECO:0000256" key="3">
    <source>
        <dbReference type="ARBA" id="ARBA00022741"/>
    </source>
</evidence>
<dbReference type="Pfam" id="PF13193">
    <property type="entry name" value="AMP-binding_C"/>
    <property type="match status" value="1"/>
</dbReference>
<dbReference type="CDD" id="cd05971">
    <property type="entry name" value="MACS_like_3"/>
    <property type="match status" value="1"/>
</dbReference>
<dbReference type="AlphaFoldDB" id="F4PQY1"/>
<dbReference type="SUPFAM" id="SSF56801">
    <property type="entry name" value="Acetyl-CoA synthetase-like"/>
    <property type="match status" value="1"/>
</dbReference>
<evidence type="ECO:0000259" key="8">
    <source>
        <dbReference type="Pfam" id="PF13193"/>
    </source>
</evidence>
<dbReference type="KEGG" id="dfa:DFA_01124"/>
<dbReference type="InterPro" id="IPR000873">
    <property type="entry name" value="AMP-dep_synth/lig_dom"/>
</dbReference>
<dbReference type="Pfam" id="PF00501">
    <property type="entry name" value="AMP-binding"/>
    <property type="match status" value="1"/>
</dbReference>
<dbReference type="GO" id="GO:0005524">
    <property type="term" value="F:ATP binding"/>
    <property type="evidence" value="ECO:0007669"/>
    <property type="project" value="UniProtKB-KW"/>
</dbReference>
<evidence type="ECO:0000256" key="4">
    <source>
        <dbReference type="ARBA" id="ARBA00022840"/>
    </source>
</evidence>
<dbReference type="InterPro" id="IPR051087">
    <property type="entry name" value="Mitochondrial_ACSM"/>
</dbReference>
<evidence type="ECO:0000313" key="9">
    <source>
        <dbReference type="EMBL" id="EGG21246.1"/>
    </source>
</evidence>
<dbReference type="InterPro" id="IPR025110">
    <property type="entry name" value="AMP-bd_C"/>
</dbReference>
<name>F4PQY1_CACFS</name>
<dbReference type="OMA" id="HAWSNLF"/>
<comment type="similarity">
    <text evidence="1">Belongs to the ATP-dependent AMP-binding enzyme family.</text>
</comment>
<dbReference type="STRING" id="1054147.F4PQY1"/>
<dbReference type="FunFam" id="3.40.50.12780:FF:000063">
    <property type="entry name" value="Acetyl-coenzyme A synthetase"/>
    <property type="match status" value="1"/>
</dbReference>
<dbReference type="RefSeq" id="XP_004359096.1">
    <property type="nucleotide sequence ID" value="XM_004359039.1"/>
</dbReference>
<dbReference type="PANTHER" id="PTHR43605:SF10">
    <property type="entry name" value="ACYL-COA SYNTHETASE MEDIUM CHAIN FAMILY MEMBER 3"/>
    <property type="match status" value="1"/>
</dbReference>
<accession>F4PQY1</accession>
<evidence type="ECO:0000313" key="10">
    <source>
        <dbReference type="Proteomes" id="UP000007797"/>
    </source>
</evidence>
<evidence type="ECO:0000256" key="2">
    <source>
        <dbReference type="ARBA" id="ARBA00022598"/>
    </source>
</evidence>
<evidence type="ECO:0000256" key="5">
    <source>
        <dbReference type="ARBA" id="ARBA00039009"/>
    </source>
</evidence>
<comment type="catalytic activity">
    <reaction evidence="6">
        <text>a medium-chain fatty acid + ATP + CoA = a medium-chain fatty acyl-CoA + AMP + diphosphate</text>
        <dbReference type="Rhea" id="RHEA:48340"/>
        <dbReference type="ChEBI" id="CHEBI:30616"/>
        <dbReference type="ChEBI" id="CHEBI:33019"/>
        <dbReference type="ChEBI" id="CHEBI:57287"/>
        <dbReference type="ChEBI" id="CHEBI:59558"/>
        <dbReference type="ChEBI" id="CHEBI:90546"/>
        <dbReference type="ChEBI" id="CHEBI:456215"/>
        <dbReference type="EC" id="6.2.1.2"/>
    </reaction>
    <physiologicalReaction direction="left-to-right" evidence="6">
        <dbReference type="Rhea" id="RHEA:48341"/>
    </physiologicalReaction>
</comment>
<evidence type="ECO:0000256" key="6">
    <source>
        <dbReference type="ARBA" id="ARBA00048477"/>
    </source>
</evidence>
<dbReference type="GO" id="GO:0006637">
    <property type="term" value="P:acyl-CoA metabolic process"/>
    <property type="evidence" value="ECO:0007669"/>
    <property type="project" value="TreeGrafter"/>
</dbReference>
<dbReference type="GO" id="GO:0006633">
    <property type="term" value="P:fatty acid biosynthetic process"/>
    <property type="evidence" value="ECO:0007669"/>
    <property type="project" value="TreeGrafter"/>
</dbReference>
<organism evidence="9 10">
    <name type="scientific">Cavenderia fasciculata</name>
    <name type="common">Slime mold</name>
    <name type="synonym">Dictyostelium fasciculatum</name>
    <dbReference type="NCBI Taxonomy" id="261658"/>
    <lineage>
        <taxon>Eukaryota</taxon>
        <taxon>Amoebozoa</taxon>
        <taxon>Evosea</taxon>
        <taxon>Eumycetozoa</taxon>
        <taxon>Dictyostelia</taxon>
        <taxon>Acytosteliales</taxon>
        <taxon>Cavenderiaceae</taxon>
        <taxon>Cavenderia</taxon>
    </lineage>
</organism>
<proteinExistence type="inferred from homology"/>
<dbReference type="GeneID" id="14872676"/>
<dbReference type="InterPro" id="IPR049515">
    <property type="entry name" value="MACS_put"/>
</dbReference>
<dbReference type="EC" id="6.2.1.2" evidence="5"/>
<reference evidence="10" key="1">
    <citation type="journal article" date="2011" name="Genome Res.">
        <title>Phylogeny-wide analysis of social amoeba genomes highlights ancient origins for complex intercellular communication.</title>
        <authorList>
            <person name="Heidel A.J."/>
            <person name="Lawal H.M."/>
            <person name="Felder M."/>
            <person name="Schilde C."/>
            <person name="Helps N.R."/>
            <person name="Tunggal B."/>
            <person name="Rivero F."/>
            <person name="John U."/>
            <person name="Schleicher M."/>
            <person name="Eichinger L."/>
            <person name="Platzer M."/>
            <person name="Noegel A.A."/>
            <person name="Schaap P."/>
            <person name="Gloeckner G."/>
        </authorList>
    </citation>
    <scope>NUCLEOTIDE SEQUENCE [LARGE SCALE GENOMIC DNA]</scope>
    <source>
        <strain evidence="10">SH3</strain>
    </source>
</reference>
<dbReference type="PROSITE" id="PS00455">
    <property type="entry name" value="AMP_BINDING"/>
    <property type="match status" value="1"/>
</dbReference>
<dbReference type="InterPro" id="IPR020845">
    <property type="entry name" value="AMP-binding_CS"/>
</dbReference>
<feature type="domain" description="AMP-dependent synthetase/ligase" evidence="7">
    <location>
        <begin position="93"/>
        <end position="477"/>
    </location>
</feature>
<dbReference type="InterPro" id="IPR042099">
    <property type="entry name" value="ANL_N_sf"/>
</dbReference>
<dbReference type="InterPro" id="IPR045851">
    <property type="entry name" value="AMP-bd_C_sf"/>
</dbReference>
<sequence length="633" mass="71604">MIKRLSQNIIKQPSIYLRHSSRLNNNNHSNNSNNVTYKYYSSSSSSSSFSSSSSNTIEYKENFIRGDNYDQVYNSFKWSVPEHFNIGYDICDKHLKHKRNHKAIIYEDEIGNIKSITFEELYHQSNQLANMLKKECKLEIGDRIGVLLTQSIETALSHVTAFRSGAISIPLFTLFGPEALSYRLNNSETKCIMTDYDQLEKLLSIQNQLPTVQKIIVFGHPKTSQINLIQNNTNILEWEKIKNNYNDQFEVIKTKSEDPALIIFTSGTTGNPKGCLHAHRVLIGHLPGVQLPQNFFPYHKTNNNNNNNQTLSTSKLCFYTPADWAWIGGLIDVLLPSLYYGVTVLAHRALKFDPVKIADLMIRHKVTSSFLPPTALKMMRQSQHLLPKNTHILSIGSGGESLGDKLLNFGQETFNTTINEFYGQTEANLLVSNSSTIMDVKVGSMGRAVPGHKVEIVSDKGEVLPHDNVGNIALETPDPVSFLRYWNNEKATKSKYVGKWLLTGDLGKKDSDGYFWYVGRDDDIINSSGYRIGPTEIENCIIGHKSVAICAVIGVPCPLRGEVIKAYIVLNQTFQPTKLLEDEIKEHVKYKLAAHEYPRLVEFVESLPMTTTGKIIRKDLRLLHSENEKKKKI</sequence>
<dbReference type="GO" id="GO:0031956">
    <property type="term" value="F:medium-chain fatty acid-CoA ligase activity"/>
    <property type="evidence" value="ECO:0007669"/>
    <property type="project" value="UniProtKB-EC"/>
</dbReference>
<evidence type="ECO:0000256" key="1">
    <source>
        <dbReference type="ARBA" id="ARBA00006432"/>
    </source>
</evidence>
<protein>
    <recommendedName>
        <fullName evidence="5">medium-chain acyl-CoA ligase</fullName>
        <ecNumber evidence="5">6.2.1.2</ecNumber>
    </recommendedName>
</protein>
<keyword evidence="2" id="KW-0436">Ligase</keyword>